<sequence>IYSPGIVERRSTAAVAADVREALQRYLALDGAVVQTPFSELVPEAVATRFHEYLESFAAASDKGKDYAVVTTLASVSRGSGCVRIGPDSYLELQLPHGVQFAASTLNDTNSNSRQSLAVRSIALRGFCRQDSNEFGKSSDDFSEVFCIETSLRVRQYTAYPFDGGLEAHLEKQRQFVEMNDLQRGFSSEFQHAPESPVRRGYMSEPQTAPQTRKPLTSSSSDEQNLRHEEREQQEQVREISPLSSSPQIHHSQDKDAPREVEKFEQNILLLHQRDNKLEKKDSCSLSDSPTQNPLLSATGINNNTTHRFLTCVSATDLSATGLDMEEEEEEEEEETPENLDNASNESCYIGNDAFAAPAIDSEPVSKASVGAEDDSLVMRPSESFSSFLRPFFLHSLGGDENVWLKYNKPSLSGVRGPRDRTYFNAAIPSTVFFAAMEPHQSPQFRMAQDETKFVQRSGININNHDDGDDEEADIWALRRTDNSKRSQEGSTSKHLHVEAVSPLIALVTPQFVRKICFDAEMRFLALVRHYQRPPATPSGDVSVVGTSEADRTGGFTQQMQHGKRRGIHKKDLSKNRVHQKRWLSAVRIISVILPCIEVKVLTELPVPPENMAPNTTCNGVYTTMLGVRSFQFVMQRTVPPAHAAMNVEKTVISASVTLSSLAIITQVEYEPGIRHGNLHIKIPGVVYDDEKDTLAVAYLTSFCGRGRRTTSQGMQNGSCHITVDTMAFHITCDFFHYVRSMKALFEQLQKMRHSQNQEGISYSDLQESINIFHQRGNSMRDFVFPRLSQQSEYPFLSTDYGIEANLILQGVASINCVRIELFDVTREGKYLQVSTDRPSFIEIKRPSAKFLAKVPMKGKGEGGIHIADNRKSPFASRPSALWGAFSAEDVNRPVLPPERHRKQRRDAQVNFIGEVDSLLIKCYPSLLHIFGAAKEKSLGVLPPSNRRRSSLQGFPTAVHELLNLSEMNASGGGIGVVFVGSFTLHQLDVSMLYSELNFMQFKGSKITGCGESRTEHVSSRECVQTHVLTAAISEKIREKLRQLAKRARERAPKSRCAAPPSVTPQLHLKSSAVFFAETIFLQYVADVIVPGTTTSSESTTLNTLRSQEESSVFIAVVKNMALGIHKASQNVCFSGDRDSKDYSEKDFKVGREGEQINLQIDVGKITVSSPYRPQATETVRPQLHEWLQGWMDARKILQAMRDARATSTHEGYFSLSENSAKRMHAWFCAMQIHDVRVKNDLPQGITLELYIPLVSAFLNASSDQRLALKTHFHPFTLTSKSSSMGHHAVELPSVYIIYAKDEVRQTGTCLMQSVEFHVSPIIITHVLLIMERLVAVREALLNPISVEEEENRGPTKFQIPKQIQSNVPLAKRSHFLFLLAGLRMSYLTSMTNLRFSIRRLSVMTDKVSCGKQLKTDIVANVSNAQVALVDRDDYDQLQAALRQAAMHTRSESSVPSTKAALFVHRPAFAQTSELPQAVRPLSGFIWGLFEASFSLSRRMSDINELRAALEDLLANSPVSPVDLRELNKLGSTATRWNISVTSPLIIARIGLISLLQRSIDETKDLVEKIRFAAQQEGRLFHRQLTKSAAYRRLVRVRKQMEAVKRKSKRLNIERLRNLTAQMMPKSGSTFQRRSSLSSPGDTTVRDSMEEDLLNATSDNKFVATVSNFLVVMPFGDAAYRSILEELPDVYVNGRGDPVLNRKKFIPTMALKMKVEKITFICGLLKTQRCVPVIPPTLKNNSAVFLREIDEPSSTKLKYTAHFVLDDANLYFSDGSPINLDSSARELLGTTHILGGLGILTSSDREEYRYSLSKLYLNSIDIPLHITKQGNEVKIGAIAEMSAPRVSLSTRVVSILSQLIQEIPLKAFPPFSQQRAAANATSDGTITTTVSSATVRGASVESDFYVDPVALLEEPQSIDKKTPLLYSFDVTARLDRGEVIIYSVQKDSTTGAPVSSQIGDPLTSKNARLNRRRVRFSFVSDKNGNVFPSTPAGTAAGVSQKGSPMAALLTIPIPDITARVVVTFGGSMSDEEQTIILVEMRARTIEIGPSIVSLAQEIEEWMTVYDRDKSERAGKILAIVKEWENDITNSILSLHSPIADVALPLPRAFAAGMIQIRATSSNVSALRRLQRQRQSRVFSPSMLGRSKLAPIKKVDTKKSSFMSIHIRLTGFRLVLTTEPVSTVGLSLFLEERGGSLDFFVKRVLGKHSLWFGDVPAATPPVVSFFLCVRRLRVECQAKLEVKSFEMDLPELEMCAALRRRSRHRKTWSLMNLSIYIPPGGSGGTELSITLRATHLSQLFIVQELWHRTLYASLHSIRQMFARGAHIIKENVSKNPVIQRRMASLQKIIVEETLMVVLTASHSKVRIDLGSGNAQQASLGGINFALQSTKTANHACRKVCFDLAVRSFMLRSEGVLSGAASLENGFLKGFLIENADGVKVLTRSPGGRTFRQAMCTQKLHIMFKERQLKDVFECHVGEFSGNAMDGVGEEDSATVHAEMFLRRGNVLITPSTVPAFLSTIRIFSEIVAAQQKVTAEKLIDSGVQGIKTSLTEKMKDVVRGVEWVLDHRNSTGVDKSANLLSDSPETAGAANALSDGDRKANVSTVSKEIDNSKSNMCILFMGNPLTRIPCGQIEIKVEQTTLLLGNAPKGMNTLSSLVASFPRATLSFAECPSEGRSVIKKMLVLDAENVELFRPGSVKVLILGFRGPNKFEFYSRQKIGESEVGFVLSLDQAHPWTGNPRFQDFQEMIQLARSFTAKSNAEVFQHFGEVDHLWPNEREKVATADDNESKTVKQDVETKPVDERRLKALKNVKFSPHLRFGGDVAVNIDVILNWLGISEKMLPYIIHVKLCDKMEALLNHLYEKEVTNM</sequence>
<feature type="region of interest" description="Disordered" evidence="1">
    <location>
        <begin position="278"/>
        <end position="299"/>
    </location>
</feature>
<name>A0A1X0NZ47_9TRYP</name>
<feature type="non-terminal residue" evidence="2">
    <location>
        <position position="1"/>
    </location>
</feature>
<dbReference type="GeneID" id="39984503"/>
<feature type="compositionally biased region" description="Basic and acidic residues" evidence="1">
    <location>
        <begin position="251"/>
        <end position="260"/>
    </location>
</feature>
<protein>
    <submittedName>
        <fullName evidence="2">Uncharacterized protein</fullName>
    </submittedName>
</protein>
<comment type="caution">
    <text evidence="2">The sequence shown here is derived from an EMBL/GenBank/DDBJ whole genome shotgun (WGS) entry which is preliminary data.</text>
</comment>
<feature type="compositionally biased region" description="Basic and acidic residues" evidence="1">
    <location>
        <begin position="224"/>
        <end position="238"/>
    </location>
</feature>
<evidence type="ECO:0000313" key="3">
    <source>
        <dbReference type="Proteomes" id="UP000192257"/>
    </source>
</evidence>
<dbReference type="GO" id="GO:0006113">
    <property type="term" value="P:fermentation"/>
    <property type="evidence" value="ECO:0007669"/>
    <property type="project" value="InterPro"/>
</dbReference>
<feature type="region of interest" description="Disordered" evidence="1">
    <location>
        <begin position="322"/>
        <end position="345"/>
    </location>
</feature>
<dbReference type="OrthoDB" id="252573at2759"/>
<feature type="compositionally biased region" description="Polar residues" evidence="1">
    <location>
        <begin position="284"/>
        <end position="299"/>
    </location>
</feature>
<dbReference type="RefSeq" id="XP_028884030.1">
    <property type="nucleotide sequence ID" value="XM_029024723.1"/>
</dbReference>
<dbReference type="EMBL" id="NBCO01000010">
    <property type="protein sequence ID" value="ORC89964.1"/>
    <property type="molecule type" value="Genomic_DNA"/>
</dbReference>
<feature type="compositionally biased region" description="Polar residues" evidence="1">
    <location>
        <begin position="205"/>
        <end position="222"/>
    </location>
</feature>
<proteinExistence type="predicted"/>
<dbReference type="GO" id="GO:0016020">
    <property type="term" value="C:membrane"/>
    <property type="evidence" value="ECO:0007669"/>
    <property type="project" value="InterPro"/>
</dbReference>
<reference evidence="2 3" key="1">
    <citation type="submission" date="2017-03" db="EMBL/GenBank/DDBJ databases">
        <title>An alternative strategy for trypanosome survival in the mammalian bloodstream revealed through genome and transcriptome analysis of the ubiquitous bovine parasite Trypanosoma (Megatrypanum) theileri.</title>
        <authorList>
            <person name="Kelly S."/>
            <person name="Ivens A."/>
            <person name="Mott A."/>
            <person name="O'Neill E."/>
            <person name="Emms D."/>
            <person name="Macleod O."/>
            <person name="Voorheis P."/>
            <person name="Matthews J."/>
            <person name="Matthews K."/>
            <person name="Carrington M."/>
        </authorList>
    </citation>
    <scope>NUCLEOTIDE SEQUENCE [LARGE SCALE GENOMIC DNA]</scope>
    <source>
        <strain evidence="2">Edinburgh</strain>
    </source>
</reference>
<feature type="compositionally biased region" description="Acidic residues" evidence="1">
    <location>
        <begin position="324"/>
        <end position="338"/>
    </location>
</feature>
<feature type="region of interest" description="Disordered" evidence="1">
    <location>
        <begin position="191"/>
        <end position="260"/>
    </location>
</feature>
<dbReference type="InterPro" id="IPR029636">
    <property type="entry name" value="Csf1"/>
</dbReference>
<dbReference type="Proteomes" id="UP000192257">
    <property type="component" value="Unassembled WGS sequence"/>
</dbReference>
<evidence type="ECO:0000313" key="2">
    <source>
        <dbReference type="EMBL" id="ORC89964.1"/>
    </source>
</evidence>
<dbReference type="PANTHER" id="PTHR32085">
    <property type="entry name" value="PROTEIN CSF1"/>
    <property type="match status" value="1"/>
</dbReference>
<gene>
    <name evidence="2" type="ORF">TM35_000102320</name>
</gene>
<evidence type="ECO:0000256" key="1">
    <source>
        <dbReference type="SAM" id="MobiDB-lite"/>
    </source>
</evidence>
<accession>A0A1X0NZ47</accession>
<organism evidence="2 3">
    <name type="scientific">Trypanosoma theileri</name>
    <dbReference type="NCBI Taxonomy" id="67003"/>
    <lineage>
        <taxon>Eukaryota</taxon>
        <taxon>Discoba</taxon>
        <taxon>Euglenozoa</taxon>
        <taxon>Kinetoplastea</taxon>
        <taxon>Metakinetoplastina</taxon>
        <taxon>Trypanosomatida</taxon>
        <taxon>Trypanosomatidae</taxon>
        <taxon>Trypanosoma</taxon>
    </lineage>
</organism>
<dbReference type="PANTHER" id="PTHR32085:SF3">
    <property type="entry name" value="PROTEIN CSF1"/>
    <property type="match status" value="1"/>
</dbReference>
<keyword evidence="3" id="KW-1185">Reference proteome</keyword>
<dbReference type="VEuPathDB" id="TriTrypDB:TM35_000102320"/>